<evidence type="ECO:0000256" key="1">
    <source>
        <dbReference type="ARBA" id="ARBA00023224"/>
    </source>
</evidence>
<dbReference type="PROSITE" id="PS50111">
    <property type="entry name" value="CHEMOTAXIS_TRANSDUC_2"/>
    <property type="match status" value="1"/>
</dbReference>
<dbReference type="PROSITE" id="PS50885">
    <property type="entry name" value="HAMP"/>
    <property type="match status" value="2"/>
</dbReference>
<dbReference type="InterPro" id="IPR004089">
    <property type="entry name" value="MCPsignal_dom"/>
</dbReference>
<organism evidence="9 10">
    <name type="scientific">Hyella patelloides LEGE 07179</name>
    <dbReference type="NCBI Taxonomy" id="945734"/>
    <lineage>
        <taxon>Bacteria</taxon>
        <taxon>Bacillati</taxon>
        <taxon>Cyanobacteriota</taxon>
        <taxon>Cyanophyceae</taxon>
        <taxon>Pleurocapsales</taxon>
        <taxon>Hyellaceae</taxon>
        <taxon>Hyella</taxon>
    </lineage>
</organism>
<keyword evidence="5" id="KW-0812">Transmembrane</keyword>
<proteinExistence type="inferred from homology"/>
<dbReference type="CDD" id="cd11386">
    <property type="entry name" value="MCP_signal"/>
    <property type="match status" value="1"/>
</dbReference>
<dbReference type="Pfam" id="PF00015">
    <property type="entry name" value="MCPsignal"/>
    <property type="match status" value="1"/>
</dbReference>
<evidence type="ECO:0000256" key="2">
    <source>
        <dbReference type="ARBA" id="ARBA00029447"/>
    </source>
</evidence>
<keyword evidence="5" id="KW-1133">Transmembrane helix</keyword>
<keyword evidence="1 3" id="KW-0807">Transducer</keyword>
<dbReference type="SUPFAM" id="SSF55781">
    <property type="entry name" value="GAF domain-like"/>
    <property type="match status" value="1"/>
</dbReference>
<dbReference type="PANTHER" id="PTHR32089">
    <property type="entry name" value="METHYL-ACCEPTING CHEMOTAXIS PROTEIN MCPB"/>
    <property type="match status" value="1"/>
</dbReference>
<dbReference type="AlphaFoldDB" id="A0A563VU28"/>
<evidence type="ECO:0000259" key="7">
    <source>
        <dbReference type="PROSITE" id="PS50111"/>
    </source>
</evidence>
<dbReference type="Gene3D" id="6.10.340.10">
    <property type="match status" value="1"/>
</dbReference>
<feature type="domain" description="Phytochrome chromophore attachment site" evidence="6">
    <location>
        <begin position="450"/>
        <end position="588"/>
    </location>
</feature>
<dbReference type="InterPro" id="IPR003660">
    <property type="entry name" value="HAMP_dom"/>
</dbReference>
<dbReference type="PANTHER" id="PTHR32089:SF114">
    <property type="entry name" value="METHYL-ACCEPTING CHEMOTAXIS PROTEIN MCPB"/>
    <property type="match status" value="1"/>
</dbReference>
<feature type="domain" description="Methyl-accepting transducer" evidence="7">
    <location>
        <begin position="663"/>
        <end position="899"/>
    </location>
</feature>
<name>A0A563VU28_9CYAN</name>
<comment type="similarity">
    <text evidence="2">Belongs to the methyl-accepting chemotaxis (MCP) protein family.</text>
</comment>
<dbReference type="InterPro" id="IPR029016">
    <property type="entry name" value="GAF-like_dom_sf"/>
</dbReference>
<evidence type="ECO:0000256" key="4">
    <source>
        <dbReference type="SAM" id="MobiDB-lite"/>
    </source>
</evidence>
<dbReference type="EMBL" id="CAACVJ010000223">
    <property type="protein sequence ID" value="VEP14950.1"/>
    <property type="molecule type" value="Genomic_DNA"/>
</dbReference>
<dbReference type="Gene3D" id="3.30.450.40">
    <property type="match status" value="1"/>
</dbReference>
<dbReference type="InterPro" id="IPR016132">
    <property type="entry name" value="Phyto_chromo_attachment"/>
</dbReference>
<dbReference type="CDD" id="cd12914">
    <property type="entry name" value="PDC1_DGC_like"/>
    <property type="match status" value="1"/>
</dbReference>
<sequence>MITNLLISNSSDTENQTTSPQLVADAMDSISPPKSSLKSRILSYWKKLSLQNKATTIAIAIGVVPITVVGGIAHYVASKSLMHQIVVEQESRTFEIKQKVSLFTNQLIDDSKTIANSPLLNDPQLNQATSLEQKVALLNTHIDAHPQDYDGIAVFDPEGNLLFQSKSTQPLDPKENFGDREYFQRAISTQATAVNNPSLASYPGGHNSLVVATPIKEKGTGLVLGLVRVRVPLANWQKVVQGSQLEGSEYILIDSQGKIFAANESEVIGQGAGVDFARLPQLQEKMQIDIGNGIDPANLLKTNVMLDKNDREKVVVSLGSINDVEGVLAPGWQVALSRPVDRAFAPLIRLRWILLLGTSTAALLVGSLAALLARRATLPILEAAETVQKIGQGDWNARLEVQGSDELAMLGTDINKMAKQLKSFVFQKARETKRSQLLKDLTLKLASAVDSEAVFQVAVEEIISILKVDRAIIYYQDQDADEPGKVVAEAVKSDGISRLQTTATQLEYLHEYLANDRSDRVRVVNNIYQAKLQLPHIRQLEALNVKSELSTPLFFNQKFQGFFVVQQCDRLRAWQQGEIDFFSQLASQIMLAKERTDLLLEQKTAKEQLQKRAIELLMEIEPISKGDLTIRATVADGEIGTFADSYNSTVENLRQIVTQVQKSVTQMTTTTNKNGKIAQSLSERATQQSEAIASALQQIQAMTESIQSVALHAKQVETSFQDVSDTVAVGNVGMERTVDGIFAIRETVAETGKKVKRLGESSQKISKVVNLINSFADRTNLLALNASLEANRAGQEGQNFAVVADEVQTLAQQSAEATIEIEKLVASIQLDTKEVATAMEQGTERVVAGTKLVDETRQKLNQIAASSTQLGDRLKLITVGTVQQSQVSQEISETIAEVAIMATTTSAASVEVSASTQELQDINDELQTSINRFKV</sequence>
<keyword evidence="5" id="KW-0472">Membrane</keyword>
<dbReference type="SMART" id="SM00283">
    <property type="entry name" value="MA"/>
    <property type="match status" value="1"/>
</dbReference>
<dbReference type="SUPFAM" id="SSF158472">
    <property type="entry name" value="HAMP domain-like"/>
    <property type="match status" value="1"/>
</dbReference>
<feature type="transmembrane region" description="Helical" evidence="5">
    <location>
        <begin position="352"/>
        <end position="373"/>
    </location>
</feature>
<gene>
    <name evidence="9" type="ORF">H1P_30026</name>
</gene>
<feature type="domain" description="HAMP" evidence="8">
    <location>
        <begin position="607"/>
        <end position="658"/>
    </location>
</feature>
<dbReference type="Proteomes" id="UP000320055">
    <property type="component" value="Unassembled WGS sequence"/>
</dbReference>
<dbReference type="Pfam" id="PF01590">
    <property type="entry name" value="GAF"/>
    <property type="match status" value="1"/>
</dbReference>
<dbReference type="CDD" id="cd06225">
    <property type="entry name" value="HAMP"/>
    <property type="match status" value="1"/>
</dbReference>
<dbReference type="GO" id="GO:0007165">
    <property type="term" value="P:signal transduction"/>
    <property type="evidence" value="ECO:0007669"/>
    <property type="project" value="UniProtKB-KW"/>
</dbReference>
<dbReference type="Gene3D" id="1.10.287.950">
    <property type="entry name" value="Methyl-accepting chemotaxis protein"/>
    <property type="match status" value="1"/>
</dbReference>
<dbReference type="SMART" id="SM00065">
    <property type="entry name" value="GAF"/>
    <property type="match status" value="1"/>
</dbReference>
<feature type="compositionally biased region" description="Polar residues" evidence="4">
    <location>
        <begin position="8"/>
        <end position="21"/>
    </location>
</feature>
<dbReference type="OrthoDB" id="419276at2"/>
<dbReference type="Gene3D" id="3.30.450.20">
    <property type="entry name" value="PAS domain"/>
    <property type="match status" value="1"/>
</dbReference>
<feature type="transmembrane region" description="Helical" evidence="5">
    <location>
        <begin position="54"/>
        <end position="77"/>
    </location>
</feature>
<feature type="domain" description="HAMP" evidence="8">
    <location>
        <begin position="374"/>
        <end position="426"/>
    </location>
</feature>
<dbReference type="InterPro" id="IPR003018">
    <property type="entry name" value="GAF"/>
</dbReference>
<dbReference type="PROSITE" id="PS50046">
    <property type="entry name" value="PHYTOCHROME_2"/>
    <property type="match status" value="1"/>
</dbReference>
<protein>
    <submittedName>
        <fullName evidence="9">Methyl-accepting chemotaxis sensory transducer with GAF sensor</fullName>
    </submittedName>
</protein>
<dbReference type="SMART" id="SM00304">
    <property type="entry name" value="HAMP"/>
    <property type="match status" value="2"/>
</dbReference>
<evidence type="ECO:0000256" key="3">
    <source>
        <dbReference type="PROSITE-ProRule" id="PRU00284"/>
    </source>
</evidence>
<evidence type="ECO:0000259" key="6">
    <source>
        <dbReference type="PROSITE" id="PS50046"/>
    </source>
</evidence>
<dbReference type="RefSeq" id="WP_144863153.1">
    <property type="nucleotide sequence ID" value="NZ_LR213768.1"/>
</dbReference>
<feature type="region of interest" description="Disordered" evidence="4">
    <location>
        <begin position="8"/>
        <end position="33"/>
    </location>
</feature>
<dbReference type="Pfam" id="PF00672">
    <property type="entry name" value="HAMP"/>
    <property type="match status" value="1"/>
</dbReference>
<evidence type="ECO:0000259" key="8">
    <source>
        <dbReference type="PROSITE" id="PS50885"/>
    </source>
</evidence>
<reference evidence="9 10" key="1">
    <citation type="submission" date="2019-01" db="EMBL/GenBank/DDBJ databases">
        <authorList>
            <person name="Brito A."/>
        </authorList>
    </citation>
    <scope>NUCLEOTIDE SEQUENCE [LARGE SCALE GENOMIC DNA]</scope>
    <source>
        <strain evidence="9">1</strain>
    </source>
</reference>
<keyword evidence="10" id="KW-1185">Reference proteome</keyword>
<dbReference type="SUPFAM" id="SSF58104">
    <property type="entry name" value="Methyl-accepting chemotaxis protein (MCP) signaling domain"/>
    <property type="match status" value="1"/>
</dbReference>
<dbReference type="GO" id="GO:0016020">
    <property type="term" value="C:membrane"/>
    <property type="evidence" value="ECO:0007669"/>
    <property type="project" value="InterPro"/>
</dbReference>
<evidence type="ECO:0000313" key="9">
    <source>
        <dbReference type="EMBL" id="VEP14950.1"/>
    </source>
</evidence>
<evidence type="ECO:0000313" key="10">
    <source>
        <dbReference type="Proteomes" id="UP000320055"/>
    </source>
</evidence>
<evidence type="ECO:0000256" key="5">
    <source>
        <dbReference type="SAM" id="Phobius"/>
    </source>
</evidence>
<accession>A0A563VU28</accession>